<evidence type="ECO:0000313" key="10">
    <source>
        <dbReference type="Proteomes" id="UP000663877"/>
    </source>
</evidence>
<feature type="domain" description="EF-hand" evidence="4">
    <location>
        <begin position="25"/>
        <end position="60"/>
    </location>
</feature>
<accession>A0A815G1K1</accession>
<dbReference type="EMBL" id="CAJNOI010000705">
    <property type="protein sequence ID" value="CAF1332941.1"/>
    <property type="molecule type" value="Genomic_DNA"/>
</dbReference>
<evidence type="ECO:0000259" key="4">
    <source>
        <dbReference type="PROSITE" id="PS50222"/>
    </source>
</evidence>
<evidence type="ECO:0000313" key="7">
    <source>
        <dbReference type="EMBL" id="CAF1332941.1"/>
    </source>
</evidence>
<feature type="compositionally biased region" description="Polar residues" evidence="3">
    <location>
        <begin position="7"/>
        <end position="22"/>
    </location>
</feature>
<dbReference type="InterPro" id="IPR050230">
    <property type="entry name" value="CALM/Myosin/TropC-like"/>
</dbReference>
<dbReference type="EMBL" id="CAJNOM010000016">
    <property type="protein sequence ID" value="CAF0801400.1"/>
    <property type="molecule type" value="Genomic_DNA"/>
</dbReference>
<dbReference type="AlphaFoldDB" id="A0A815G1K1"/>
<dbReference type="PROSITE" id="PS00018">
    <property type="entry name" value="EF_HAND_1"/>
    <property type="match status" value="4"/>
</dbReference>
<dbReference type="PANTHER" id="PTHR23048:SF0">
    <property type="entry name" value="CALMODULIN LIKE 3"/>
    <property type="match status" value="1"/>
</dbReference>
<gene>
    <name evidence="7" type="ORF">BJG266_LOCUS33983</name>
    <name evidence="5" type="ORF">QVE165_LOCUS4237</name>
    <name evidence="6" type="ORF">QVE165_LOCUS4439</name>
    <name evidence="8" type="ORF">QVE165_LOCUS51112</name>
</gene>
<dbReference type="InterPro" id="IPR002048">
    <property type="entry name" value="EF_hand_dom"/>
</dbReference>
<evidence type="ECO:0000256" key="2">
    <source>
        <dbReference type="ARBA" id="ARBA00022837"/>
    </source>
</evidence>
<dbReference type="GO" id="GO:0016460">
    <property type="term" value="C:myosin II complex"/>
    <property type="evidence" value="ECO:0007669"/>
    <property type="project" value="TreeGrafter"/>
</dbReference>
<feature type="domain" description="EF-hand" evidence="4">
    <location>
        <begin position="135"/>
        <end position="170"/>
    </location>
</feature>
<organism evidence="7 10">
    <name type="scientific">Adineta steineri</name>
    <dbReference type="NCBI Taxonomy" id="433720"/>
    <lineage>
        <taxon>Eukaryota</taxon>
        <taxon>Metazoa</taxon>
        <taxon>Spiralia</taxon>
        <taxon>Gnathifera</taxon>
        <taxon>Rotifera</taxon>
        <taxon>Eurotatoria</taxon>
        <taxon>Bdelloidea</taxon>
        <taxon>Adinetida</taxon>
        <taxon>Adinetidae</taxon>
        <taxon>Adineta</taxon>
    </lineage>
</organism>
<dbReference type="Gene3D" id="1.10.238.10">
    <property type="entry name" value="EF-hand"/>
    <property type="match status" value="2"/>
</dbReference>
<keyword evidence="9" id="KW-1185">Reference proteome</keyword>
<dbReference type="SMART" id="SM00054">
    <property type="entry name" value="EFh"/>
    <property type="match status" value="4"/>
</dbReference>
<sequence>MSEYRSRSSPNNIITSKTTDNISPEELEELREAFRVFDQDGDGSITLAELRIVLDQMGLDPSEEELQDMIREVDEDQSGSISFVEFVGMVKKTVDTNKNSREELFRAFQVFDLDQNGFITMEELRTVLQATGDRPTDEDALEMIAEADIDGDGRINYDEFVCIMNNSLSSKK</sequence>
<comment type="caution">
    <text evidence="7">The sequence shown here is derived from an EMBL/GenBank/DDBJ whole genome shotgun (WGS) entry which is preliminary data.</text>
</comment>
<reference evidence="7" key="1">
    <citation type="submission" date="2021-02" db="EMBL/GenBank/DDBJ databases">
        <authorList>
            <person name="Nowell W R."/>
        </authorList>
    </citation>
    <scope>NUCLEOTIDE SEQUENCE</scope>
</reference>
<proteinExistence type="predicted"/>
<dbReference type="PANTHER" id="PTHR23048">
    <property type="entry name" value="MYOSIN LIGHT CHAIN 1, 3"/>
    <property type="match status" value="1"/>
</dbReference>
<dbReference type="FunFam" id="1.10.238.10:FF:000001">
    <property type="entry name" value="Calmodulin 1"/>
    <property type="match status" value="1"/>
</dbReference>
<evidence type="ECO:0000256" key="3">
    <source>
        <dbReference type="SAM" id="MobiDB-lite"/>
    </source>
</evidence>
<dbReference type="InterPro" id="IPR018247">
    <property type="entry name" value="EF_Hand_1_Ca_BS"/>
</dbReference>
<evidence type="ECO:0000313" key="9">
    <source>
        <dbReference type="Proteomes" id="UP000663832"/>
    </source>
</evidence>
<feature type="region of interest" description="Disordered" evidence="3">
    <location>
        <begin position="1"/>
        <end position="24"/>
    </location>
</feature>
<keyword evidence="2" id="KW-0106">Calcium</keyword>
<evidence type="ECO:0000256" key="1">
    <source>
        <dbReference type="ARBA" id="ARBA00022737"/>
    </source>
</evidence>
<dbReference type="Pfam" id="PF13499">
    <property type="entry name" value="EF-hand_7"/>
    <property type="match status" value="2"/>
</dbReference>
<dbReference type="EMBL" id="CAJNOM010001069">
    <property type="protein sequence ID" value="CAF1589966.1"/>
    <property type="molecule type" value="Genomic_DNA"/>
</dbReference>
<dbReference type="PROSITE" id="PS50222">
    <property type="entry name" value="EF_HAND_2"/>
    <property type="match status" value="4"/>
</dbReference>
<dbReference type="GO" id="GO:0005509">
    <property type="term" value="F:calcium ion binding"/>
    <property type="evidence" value="ECO:0007669"/>
    <property type="project" value="InterPro"/>
</dbReference>
<feature type="domain" description="EF-hand" evidence="4">
    <location>
        <begin position="61"/>
        <end position="96"/>
    </location>
</feature>
<dbReference type="SUPFAM" id="SSF47473">
    <property type="entry name" value="EF-hand"/>
    <property type="match status" value="1"/>
</dbReference>
<protein>
    <recommendedName>
        <fullName evidence="4">EF-hand domain-containing protein</fullName>
    </recommendedName>
</protein>
<dbReference type="InterPro" id="IPR011992">
    <property type="entry name" value="EF-hand-dom_pair"/>
</dbReference>
<dbReference type="EMBL" id="CAJNOM010000017">
    <property type="protein sequence ID" value="CAF0805292.1"/>
    <property type="molecule type" value="Genomic_DNA"/>
</dbReference>
<dbReference type="OrthoDB" id="9988892at2759"/>
<name>A0A815G1K1_9BILA</name>
<evidence type="ECO:0000313" key="6">
    <source>
        <dbReference type="EMBL" id="CAF0805292.1"/>
    </source>
</evidence>
<dbReference type="Proteomes" id="UP000663832">
    <property type="component" value="Unassembled WGS sequence"/>
</dbReference>
<keyword evidence="1" id="KW-0677">Repeat</keyword>
<dbReference type="Proteomes" id="UP000663877">
    <property type="component" value="Unassembled WGS sequence"/>
</dbReference>
<dbReference type="CDD" id="cd00051">
    <property type="entry name" value="EFh"/>
    <property type="match status" value="2"/>
</dbReference>
<feature type="domain" description="EF-hand" evidence="4">
    <location>
        <begin position="99"/>
        <end position="134"/>
    </location>
</feature>
<evidence type="ECO:0000313" key="5">
    <source>
        <dbReference type="EMBL" id="CAF0801400.1"/>
    </source>
</evidence>
<evidence type="ECO:0000313" key="8">
    <source>
        <dbReference type="EMBL" id="CAF1589966.1"/>
    </source>
</evidence>